<dbReference type="GO" id="GO:0031145">
    <property type="term" value="P:anaphase-promoting complex-dependent catabolic process"/>
    <property type="evidence" value="ECO:0007669"/>
    <property type="project" value="TreeGrafter"/>
</dbReference>
<keyword evidence="2" id="KW-0175">Coiled coil</keyword>
<organism evidence="3 4">
    <name type="scientific">Candidatus Thermofonsia Clade 1 bacterium</name>
    <dbReference type="NCBI Taxonomy" id="2364210"/>
    <lineage>
        <taxon>Bacteria</taxon>
        <taxon>Bacillati</taxon>
        <taxon>Chloroflexota</taxon>
        <taxon>Candidatus Thermofontia</taxon>
        <taxon>Candidatus Thermofonsia Clade 1</taxon>
    </lineage>
</organism>
<dbReference type="InterPro" id="IPR011990">
    <property type="entry name" value="TPR-like_helical_dom_sf"/>
</dbReference>
<name>A0A2M8P0C0_9CHLR</name>
<dbReference type="Gene3D" id="1.25.40.10">
    <property type="entry name" value="Tetratricopeptide repeat domain"/>
    <property type="match status" value="6"/>
</dbReference>
<dbReference type="GO" id="GO:0016567">
    <property type="term" value="P:protein ubiquitination"/>
    <property type="evidence" value="ECO:0007669"/>
    <property type="project" value="TreeGrafter"/>
</dbReference>
<dbReference type="Pfam" id="PF14938">
    <property type="entry name" value="SNAP"/>
    <property type="match status" value="1"/>
</dbReference>
<dbReference type="Proteomes" id="UP000228921">
    <property type="component" value="Unassembled WGS sequence"/>
</dbReference>
<evidence type="ECO:0000313" key="4">
    <source>
        <dbReference type="Proteomes" id="UP000228921"/>
    </source>
</evidence>
<evidence type="ECO:0000313" key="3">
    <source>
        <dbReference type="EMBL" id="PJF30993.1"/>
    </source>
</evidence>
<dbReference type="PANTHER" id="PTHR12558">
    <property type="entry name" value="CELL DIVISION CYCLE 16,23,27"/>
    <property type="match status" value="1"/>
</dbReference>
<dbReference type="PANTHER" id="PTHR12558:SF45">
    <property type="entry name" value="CHROMOSOME UNDETERMINED SCAFFOLD_12, WHOLE GENOME SHOTGUN SEQUENCE"/>
    <property type="match status" value="1"/>
</dbReference>
<protein>
    <recommendedName>
        <fullName evidence="5">MalT-like TPR region domain-containing protein</fullName>
    </recommendedName>
</protein>
<dbReference type="Pfam" id="PF13176">
    <property type="entry name" value="TPR_7"/>
    <property type="match status" value="1"/>
</dbReference>
<dbReference type="SUPFAM" id="SSF48452">
    <property type="entry name" value="TPR-like"/>
    <property type="match status" value="4"/>
</dbReference>
<sequence length="1570" mass="172753">MDARQLTATLSDHHKTELVAASALTLAPSLRLPDSVLDAFALRLRIEPPRQRDLPTLPSRALRRLAPEAVAQARAALQPPPSVSLIGREAELSRAVQALCAGGAVCLDVQSIGKTTFLRALAADSRLRAHFAHVWWLESPLPRETFVRLLALALNALDVLEAAPERQLDLLRAAFGRMKALLICDWASVEAWLSGLAPYVVWQGDVLPSDGEFIALGTLSDAVVLEYLAAQTRLTDSERAQLAPLIGGSPPLLRLCAALLAEDDLTLPLLLDFLRATPPEDRYAALLSEAISSFPAEYRAVCHALAATPTQRLPAALIAARFANPLAARRALSFLARRRLIELHSTPEGELCSVLFSLPEPLRDPESVPFEVAALDFERLSQVSYAEDEREAQAAFLQRQGVALTEENRPEEAKQVLEQALALRRTLDFPHAVAETLSALGRLAYLNGDAAGAVIYLEEAAEILHNSGDAVALETVRLALCRAYAFAGRFDAALAIADEESVPAADLAALYRARGEWTAALTCYERVLADESDEDDWLAAQVGRAETLILAGREAEALRSAPAGSFAALWAQALAAHLSGNLSGALSAYAALESVTPYAWRGTVARAKARALAAAGDLREAALLVGAEGVWYEVRQPYPAFARQRLSLALYAQLCLMLGEWDEARRAAGEARAIRIERADPEAEAIACCVLGRLARQDGDLAQAIEAFEAALKALNALREDQARAHVLHILGDLWREQGDLERAAASYRRALSFAPSESLLTHLALAEALEAAGRGAEALEAGAEAITALHPQRQTADLALLGFAYARQARRQARFGRAERAQVIGDQWLQILVARFTEALSHAEPALNALAIGLYLRGDLEVALAERDPIELIDLAERAVQIVEQLAPQSVAVWAARRDLAELYRRLGREREAMEVLAPLIAFRRAQTAQVEEGYTLTWRDIFLCAARVCEPFDKEGYYLDAYRRESDFYARGLINLEEARFFRRACEAKIVVSADIDDREFGAFFAQSDIGSLQHSATLAYEGAAYNFRRAGDEKRLAETLAEAGEFLVRVGQHGKAIKALQGALRVFGRTTRPEQARMAQLYADLGTAQAHVGRAGQAAESFRQALRLIDQFSAPERYAAILTAFARAEMRLRSYQSAATAYQEVLQFDQPPAERQQLLVELGRALHKLNQHEAAARAYREALAIPEGSPKRRSALERALAECYLALNDLDTAQQSYERAIAVAPKHLLGVLWVMLGDLQRRRPDLQAALHAYTQALTHLNWRLRPSRTIAAERAIGELYLALDQPEQALPHLERAFKLEKWRKRKIPANLIALAQLLAAAYERSGDLLRAVAYQHSALVYQDEQRDPEAALAMLSELQRLYAQLEQPNEVVRVCTEALRLEKTVTRPKPERLSQTYLALGKAYQALSLLDDAARSFQQALQGAENLEAERALAEVRAQIARHEQALAVATQSRTLLERTRLPDLYDLVFVIALQIQHNLAIGRHSEAFSYRLELIKLLHERRHELTFATDNPTAQALLAVLRGDEAKDARLAAAEYRAALDLLQREAQPNPALLKVLAYLLESASA</sequence>
<feature type="repeat" description="TPR" evidence="1">
    <location>
        <begin position="1197"/>
        <end position="1230"/>
    </location>
</feature>
<keyword evidence="1" id="KW-0802">TPR repeat</keyword>
<gene>
    <name evidence="3" type="ORF">CUN51_05805</name>
</gene>
<feature type="coiled-coil region" evidence="2">
    <location>
        <begin position="1413"/>
        <end position="1456"/>
    </location>
</feature>
<feature type="repeat" description="TPR" evidence="1">
    <location>
        <begin position="1082"/>
        <end position="1115"/>
    </location>
</feature>
<feature type="repeat" description="TPR" evidence="1">
    <location>
        <begin position="1397"/>
        <end position="1430"/>
    </location>
</feature>
<dbReference type="EMBL" id="PGTK01000005">
    <property type="protein sequence ID" value="PJF30993.1"/>
    <property type="molecule type" value="Genomic_DNA"/>
</dbReference>
<evidence type="ECO:0000256" key="2">
    <source>
        <dbReference type="SAM" id="Coils"/>
    </source>
</evidence>
<evidence type="ECO:0000256" key="1">
    <source>
        <dbReference type="PROSITE-ProRule" id="PRU00339"/>
    </source>
</evidence>
<proteinExistence type="predicted"/>
<dbReference type="Pfam" id="PF13432">
    <property type="entry name" value="TPR_16"/>
    <property type="match status" value="1"/>
</dbReference>
<reference evidence="3 4" key="1">
    <citation type="submission" date="2017-11" db="EMBL/GenBank/DDBJ databases">
        <title>Evolution of Phototrophy in the Chloroflexi Phylum Driven by Horizontal Gene Transfer.</title>
        <authorList>
            <person name="Ward L.M."/>
            <person name="Hemp J."/>
            <person name="Shih P.M."/>
            <person name="Mcglynn S.E."/>
            <person name="Fischer W."/>
        </authorList>
    </citation>
    <scope>NUCLEOTIDE SEQUENCE [LARGE SCALE GENOMIC DNA]</scope>
    <source>
        <strain evidence="3">CP2_2F</strain>
    </source>
</reference>
<dbReference type="Pfam" id="PF13181">
    <property type="entry name" value="TPR_8"/>
    <property type="match status" value="3"/>
</dbReference>
<dbReference type="SMART" id="SM00028">
    <property type="entry name" value="TPR"/>
    <property type="match status" value="13"/>
</dbReference>
<dbReference type="GO" id="GO:0051301">
    <property type="term" value="P:cell division"/>
    <property type="evidence" value="ECO:0007669"/>
    <property type="project" value="TreeGrafter"/>
</dbReference>
<dbReference type="InterPro" id="IPR019734">
    <property type="entry name" value="TPR_rpt"/>
</dbReference>
<accession>A0A2M8P0C0</accession>
<dbReference type="PROSITE" id="PS50005">
    <property type="entry name" value="TPR"/>
    <property type="match status" value="5"/>
</dbReference>
<comment type="caution">
    <text evidence="3">The sequence shown here is derived from an EMBL/GenBank/DDBJ whole genome shotgun (WGS) entry which is preliminary data.</text>
</comment>
<evidence type="ECO:0008006" key="5">
    <source>
        <dbReference type="Google" id="ProtNLM"/>
    </source>
</evidence>
<feature type="repeat" description="TPR" evidence="1">
    <location>
        <begin position="725"/>
        <end position="758"/>
    </location>
</feature>
<feature type="repeat" description="TPR" evidence="1">
    <location>
        <begin position="1159"/>
        <end position="1192"/>
    </location>
</feature>